<sequence>MQTNNVNFIGFNQDFQSILMGNFNGYMIYGIEMDEVVPKESNKIIPIMKVGRLYNSSLVVFVSTDDPRKLTLFHHKRNAVIIEVKFSNSILSVKLNRKVVVVCTEDGIYIYDTENMKRKHKVEIAPSNRHGIFALSTSDFSVLAYPSTNMTGNVHVFNIAEMKNVVIIEAHQGAIAALEFNQISDCLATASDKGTVIRLFKIPSGDKFGEFRRGFARCATISCLSFSLDSQFLLVCSNTETVHVFSMAQGDKDVCNRHSISNFNIGTKDEMICSPINSDNSYGSYWINYVGSALKATSSFLPYPALQMTEIFSQDRCFSVARLPNLDQSTNHLKNSLRKVGAVIKYDNGWRIVVATFDGFIHIFKFDCDLGGEAELLKTYDLINEKYIIKSNPSSIQDNKSKDSLTKQSNFGLLRPKSFSSDEPSNLQFNNLDIADENEFPPIQKL</sequence>
<dbReference type="EMBL" id="MH050339">
    <property type="protein sequence ID" value="AWL25033.1"/>
    <property type="molecule type" value="mRNA"/>
</dbReference>
<dbReference type="InterPro" id="IPR015943">
    <property type="entry name" value="WD40/YVTN_repeat-like_dom_sf"/>
</dbReference>
<dbReference type="GO" id="GO:0005737">
    <property type="term" value="C:cytoplasm"/>
    <property type="evidence" value="ECO:0007669"/>
    <property type="project" value="UniProtKB-ARBA"/>
</dbReference>
<evidence type="ECO:0000313" key="5">
    <source>
        <dbReference type="EMBL" id="AWL25033.1"/>
    </source>
</evidence>
<keyword evidence="1" id="KW-0853">WD repeat</keyword>
<reference evidence="5" key="1">
    <citation type="submission" date="2018-03" db="EMBL/GenBank/DDBJ databases">
        <title>Identification and function analysis of autophagy-related gene 18 (DjAtg18) in planarian Dugesia japonica.</title>
        <authorList>
            <person name="Ma K."/>
            <person name="Song G."/>
            <person name="Wu M."/>
        </authorList>
    </citation>
    <scope>NUCLEOTIDE SEQUENCE</scope>
</reference>
<dbReference type="AlphaFoldDB" id="A0A2U8LN93"/>
<dbReference type="InterPro" id="IPR048720">
    <property type="entry name" value="PROPPIN"/>
</dbReference>
<evidence type="ECO:0000256" key="4">
    <source>
        <dbReference type="ARBA" id="ARBA00025740"/>
    </source>
</evidence>
<dbReference type="Gene3D" id="2.130.10.10">
    <property type="entry name" value="YVTN repeat-like/Quinoprotein amine dehydrogenase"/>
    <property type="match status" value="1"/>
</dbReference>
<dbReference type="InterPro" id="IPR036322">
    <property type="entry name" value="WD40_repeat_dom_sf"/>
</dbReference>
<evidence type="ECO:0000256" key="3">
    <source>
        <dbReference type="ARBA" id="ARBA00023006"/>
    </source>
</evidence>
<dbReference type="SUPFAM" id="SSF50978">
    <property type="entry name" value="WD40 repeat-like"/>
    <property type="match status" value="1"/>
</dbReference>
<dbReference type="PANTHER" id="PTHR11227">
    <property type="entry name" value="WD-REPEAT PROTEIN INTERACTING WITH PHOSPHOINOSIDES WIPI -RELATED"/>
    <property type="match status" value="1"/>
</dbReference>
<name>A0A2U8LN93_DUGJA</name>
<keyword evidence="2" id="KW-0677">Repeat</keyword>
<dbReference type="GO" id="GO:0006914">
    <property type="term" value="P:autophagy"/>
    <property type="evidence" value="ECO:0007669"/>
    <property type="project" value="UniProtKB-KW"/>
</dbReference>
<gene>
    <name evidence="5" type="primary">Atg18</name>
</gene>
<evidence type="ECO:0000256" key="2">
    <source>
        <dbReference type="ARBA" id="ARBA00022737"/>
    </source>
</evidence>
<comment type="similarity">
    <text evidence="4">Belongs to the WD repeat PROPPIN family.</text>
</comment>
<proteinExistence type="evidence at transcript level"/>
<dbReference type="SMART" id="SM00320">
    <property type="entry name" value="WD40"/>
    <property type="match status" value="4"/>
</dbReference>
<organism evidence="5">
    <name type="scientific">Dugesia japonica</name>
    <name type="common">Planarian</name>
    <dbReference type="NCBI Taxonomy" id="6161"/>
    <lineage>
        <taxon>Eukaryota</taxon>
        <taxon>Metazoa</taxon>
        <taxon>Spiralia</taxon>
        <taxon>Lophotrochozoa</taxon>
        <taxon>Platyhelminthes</taxon>
        <taxon>Rhabditophora</taxon>
        <taxon>Seriata</taxon>
        <taxon>Tricladida</taxon>
        <taxon>Continenticola</taxon>
        <taxon>Geoplanoidea</taxon>
        <taxon>Dugesiidae</taxon>
        <taxon>Dugesia</taxon>
    </lineage>
</organism>
<evidence type="ECO:0000256" key="1">
    <source>
        <dbReference type="ARBA" id="ARBA00022574"/>
    </source>
</evidence>
<dbReference type="Pfam" id="PF21032">
    <property type="entry name" value="PROPPIN"/>
    <property type="match status" value="1"/>
</dbReference>
<dbReference type="InterPro" id="IPR001680">
    <property type="entry name" value="WD40_rpt"/>
</dbReference>
<protein>
    <submittedName>
        <fullName evidence="5">ATG18</fullName>
    </submittedName>
</protein>
<accession>A0A2U8LN93</accession>
<keyword evidence="3" id="KW-0072">Autophagy</keyword>